<comment type="caution">
    <text evidence="2">The sequence shown here is derived from an EMBL/GenBank/DDBJ whole genome shotgun (WGS) entry which is preliminary data.</text>
</comment>
<dbReference type="OrthoDB" id="850476at2"/>
<evidence type="ECO:0008006" key="4">
    <source>
        <dbReference type="Google" id="ProtNLM"/>
    </source>
</evidence>
<reference evidence="2 3" key="1">
    <citation type="submission" date="2019-08" db="EMBL/GenBank/DDBJ databases">
        <authorList>
            <person name="Shi S."/>
        </authorList>
    </citation>
    <scope>NUCLEOTIDE SEQUENCE [LARGE SCALE GENOMIC DNA]</scope>
    <source>
        <strain evidence="2 3">GY10130</strain>
    </source>
</reference>
<dbReference type="RefSeq" id="WP_147921669.1">
    <property type="nucleotide sequence ID" value="NZ_VRTY01000032.1"/>
</dbReference>
<keyword evidence="3" id="KW-1185">Reference proteome</keyword>
<organism evidence="2 3">
    <name type="scientific">Pontibacter qinzhouensis</name>
    <dbReference type="NCBI Taxonomy" id="2603253"/>
    <lineage>
        <taxon>Bacteria</taxon>
        <taxon>Pseudomonadati</taxon>
        <taxon>Bacteroidota</taxon>
        <taxon>Cytophagia</taxon>
        <taxon>Cytophagales</taxon>
        <taxon>Hymenobacteraceae</taxon>
        <taxon>Pontibacter</taxon>
    </lineage>
</organism>
<name>A0A5C8K8I6_9BACT</name>
<accession>A0A5C8K8I6</accession>
<evidence type="ECO:0000256" key="1">
    <source>
        <dbReference type="SAM" id="SignalP"/>
    </source>
</evidence>
<dbReference type="AlphaFoldDB" id="A0A5C8K8I6"/>
<feature type="signal peptide" evidence="1">
    <location>
        <begin position="1"/>
        <end position="23"/>
    </location>
</feature>
<evidence type="ECO:0000313" key="2">
    <source>
        <dbReference type="EMBL" id="TXK46815.1"/>
    </source>
</evidence>
<sequence>MKKVKEILLTAILLACTVLAVQAQTLPRLSHADATYLLQRSLGSWQVSESVWQPTQKSVMTCAGKAVYKASDKDIAVHEHCEIQLPDGASDAHDGYLRYSTTNNQFEFVKEEAATGKAVKLFTGHWFPEFNTLLMFEVRPKGTKLFKKFRPQQWRYVFQNNGTFSKLVHQPDEHGNMLLMHKSNYTPLPIADAE</sequence>
<proteinExistence type="predicted"/>
<evidence type="ECO:0000313" key="3">
    <source>
        <dbReference type="Proteomes" id="UP000321926"/>
    </source>
</evidence>
<feature type="chain" id="PRO_5023142756" description="DUF1579 domain-containing protein" evidence="1">
    <location>
        <begin position="24"/>
        <end position="194"/>
    </location>
</feature>
<dbReference type="Proteomes" id="UP000321926">
    <property type="component" value="Unassembled WGS sequence"/>
</dbReference>
<protein>
    <recommendedName>
        <fullName evidence="4">DUF1579 domain-containing protein</fullName>
    </recommendedName>
</protein>
<gene>
    <name evidence="2" type="ORF">FVR03_10335</name>
</gene>
<dbReference type="EMBL" id="VRTY01000032">
    <property type="protein sequence ID" value="TXK46815.1"/>
    <property type="molecule type" value="Genomic_DNA"/>
</dbReference>
<keyword evidence="1" id="KW-0732">Signal</keyword>